<dbReference type="Pfam" id="PF14071">
    <property type="entry name" value="YlbD_coat"/>
    <property type="match status" value="1"/>
</dbReference>
<evidence type="ECO:0000313" key="3">
    <source>
        <dbReference type="EMBL" id="QAA22243.1"/>
    </source>
</evidence>
<dbReference type="Proteomes" id="UP000285882">
    <property type="component" value="Chromosome"/>
</dbReference>
<proteinExistence type="predicted"/>
<feature type="compositionally biased region" description="Polar residues" evidence="1">
    <location>
        <begin position="110"/>
        <end position="133"/>
    </location>
</feature>
<reference evidence="3 4" key="1">
    <citation type="submission" date="2018-01" db="EMBL/GenBank/DDBJ databases">
        <title>Complete genome sequencing of Sporolactobacillus terrae DLG3.</title>
        <authorList>
            <person name="Nam Y.-D."/>
            <person name="Kang J."/>
            <person name="Chung W.-H."/>
        </authorList>
    </citation>
    <scope>NUCLEOTIDE SEQUENCE [LARGE SCALE GENOMIC DNA]</scope>
    <source>
        <strain evidence="3 4">DLG3</strain>
    </source>
</reference>
<evidence type="ECO:0008006" key="6">
    <source>
        <dbReference type="Google" id="ProtNLM"/>
    </source>
</evidence>
<feature type="region of interest" description="Disordered" evidence="1">
    <location>
        <begin position="110"/>
        <end position="147"/>
    </location>
</feature>
<protein>
    <recommendedName>
        <fullName evidence="6">Cytosolic protein</fullName>
    </recommendedName>
</protein>
<reference evidence="2 5" key="2">
    <citation type="submission" date="2019-09" db="EMBL/GenBank/DDBJ databases">
        <title>Complete genome sequence of Sporolactobacillus terrae 70-3.</title>
        <authorList>
            <person name="Tanaka N."/>
            <person name="Shiwa Y."/>
            <person name="Fujita N."/>
            <person name="Tanasupawat S."/>
        </authorList>
    </citation>
    <scope>NUCLEOTIDE SEQUENCE [LARGE SCALE GENOMIC DNA]</scope>
    <source>
        <strain evidence="2 5">70-3</strain>
    </source>
</reference>
<gene>
    <name evidence="2" type="primary">ylbD</name>
    <name evidence="3" type="ORF">C0674_06225</name>
    <name evidence="2" type="ORF">St703_12590</name>
</gene>
<name>A0A410D7Y7_9BACL</name>
<dbReference type="Proteomes" id="UP000326951">
    <property type="component" value="Chromosome"/>
</dbReference>
<dbReference type="STRING" id="1449983.GCA_000647835_00719"/>
<evidence type="ECO:0000313" key="5">
    <source>
        <dbReference type="Proteomes" id="UP000326951"/>
    </source>
</evidence>
<dbReference type="EMBL" id="AP021853">
    <property type="protein sequence ID" value="BBN98554.1"/>
    <property type="molecule type" value="Genomic_DNA"/>
</dbReference>
<evidence type="ECO:0000256" key="1">
    <source>
        <dbReference type="SAM" id="MobiDB-lite"/>
    </source>
</evidence>
<accession>A0A410D7Y7</accession>
<organism evidence="2 5">
    <name type="scientific">Sporolactobacillus terrae</name>
    <dbReference type="NCBI Taxonomy" id="269673"/>
    <lineage>
        <taxon>Bacteria</taxon>
        <taxon>Bacillati</taxon>
        <taxon>Bacillota</taxon>
        <taxon>Bacilli</taxon>
        <taxon>Bacillales</taxon>
        <taxon>Sporolactobacillaceae</taxon>
        <taxon>Sporolactobacillus</taxon>
    </lineage>
</organism>
<dbReference type="RefSeq" id="WP_051578075.1">
    <property type="nucleotide sequence ID" value="NZ_AP021853.1"/>
</dbReference>
<dbReference type="EMBL" id="CP025688">
    <property type="protein sequence ID" value="QAA22243.1"/>
    <property type="molecule type" value="Genomic_DNA"/>
</dbReference>
<dbReference type="AlphaFoldDB" id="A0A410D7Y7"/>
<keyword evidence="4" id="KW-1185">Reference proteome</keyword>
<dbReference type="InterPro" id="IPR025953">
    <property type="entry name" value="YlbD_coat"/>
</dbReference>
<sequence length="147" mass="17209">MAEEKTNAAIGRFKTFLRNHPEIVAYVHKNDIKWRDVFDDWVIFGESHEVWEKYGLKEKSSEDDDEKSHPAFSFHKVLKVVDNIDTKQWQERLETISGAITGIQSFIGQFRQNSDQDPQNSTNNQEQPNQTEHPSAPAQNPFFFRRD</sequence>
<evidence type="ECO:0000313" key="2">
    <source>
        <dbReference type="EMBL" id="BBN98554.1"/>
    </source>
</evidence>
<evidence type="ECO:0000313" key="4">
    <source>
        <dbReference type="Proteomes" id="UP000285882"/>
    </source>
</evidence>